<dbReference type="EMBL" id="JAGDFM010000008">
    <property type="protein sequence ID" value="KAG7392738.1"/>
    <property type="molecule type" value="Genomic_DNA"/>
</dbReference>
<comment type="caution">
    <text evidence="2">The sequence shown here is derived from an EMBL/GenBank/DDBJ whole genome shotgun (WGS) entry which is preliminary data.</text>
</comment>
<reference evidence="2" key="1">
    <citation type="submission" date="2021-02" db="EMBL/GenBank/DDBJ databases">
        <authorList>
            <person name="Palmer J.M."/>
        </authorList>
    </citation>
    <scope>NUCLEOTIDE SEQUENCE</scope>
    <source>
        <strain evidence="2">SCRP734</strain>
    </source>
</reference>
<dbReference type="AlphaFoldDB" id="A0A8T1WJS2"/>
<keyword evidence="3" id="KW-1185">Reference proteome</keyword>
<evidence type="ECO:0000256" key="1">
    <source>
        <dbReference type="SAM" id="MobiDB-lite"/>
    </source>
</evidence>
<feature type="region of interest" description="Disordered" evidence="1">
    <location>
        <begin position="26"/>
        <end position="62"/>
    </location>
</feature>
<gene>
    <name evidence="2" type="ORF">PHYPSEUDO_014225</name>
</gene>
<evidence type="ECO:0000313" key="2">
    <source>
        <dbReference type="EMBL" id="KAG7392738.1"/>
    </source>
</evidence>
<name>A0A8T1WJS2_9STRA</name>
<evidence type="ECO:0000313" key="3">
    <source>
        <dbReference type="Proteomes" id="UP000694044"/>
    </source>
</evidence>
<sequence>MYVGHPIEEDRNIEWNGRLKGHADIRGGHAELDPGAGCGDDQDVYSESVDHDDSVGGGGGLDAHYPKLGNDALVVHLTTSADTGLSVADGQASLEETTNMSKGYKLLELQSDAE</sequence>
<accession>A0A8T1WJS2</accession>
<protein>
    <submittedName>
        <fullName evidence="2">Uncharacterized protein</fullName>
    </submittedName>
</protein>
<organism evidence="2 3">
    <name type="scientific">Phytophthora pseudosyringae</name>
    <dbReference type="NCBI Taxonomy" id="221518"/>
    <lineage>
        <taxon>Eukaryota</taxon>
        <taxon>Sar</taxon>
        <taxon>Stramenopiles</taxon>
        <taxon>Oomycota</taxon>
        <taxon>Peronosporomycetes</taxon>
        <taxon>Peronosporales</taxon>
        <taxon>Peronosporaceae</taxon>
        <taxon>Phytophthora</taxon>
    </lineage>
</organism>
<proteinExistence type="predicted"/>
<dbReference type="Proteomes" id="UP000694044">
    <property type="component" value="Unassembled WGS sequence"/>
</dbReference>